<evidence type="ECO:0000256" key="2">
    <source>
        <dbReference type="ARBA" id="ARBA00034247"/>
    </source>
</evidence>
<dbReference type="InterPro" id="IPR000160">
    <property type="entry name" value="GGDEF_dom"/>
</dbReference>
<feature type="transmembrane region" description="Helical" evidence="3">
    <location>
        <begin position="80"/>
        <end position="102"/>
    </location>
</feature>
<keyword evidence="3" id="KW-0472">Membrane</keyword>
<evidence type="ECO:0000256" key="1">
    <source>
        <dbReference type="ARBA" id="ARBA00012528"/>
    </source>
</evidence>
<dbReference type="InterPro" id="IPR050469">
    <property type="entry name" value="Diguanylate_Cyclase"/>
</dbReference>
<dbReference type="InterPro" id="IPR029787">
    <property type="entry name" value="Nucleotide_cyclase"/>
</dbReference>
<dbReference type="InterPro" id="IPR043128">
    <property type="entry name" value="Rev_trsase/Diguanyl_cyclase"/>
</dbReference>
<dbReference type="EMBL" id="CXOK01000024">
    <property type="protein sequence ID" value="CTP85546.1"/>
    <property type="molecule type" value="Genomic_DNA"/>
</dbReference>
<feature type="transmembrane region" description="Helical" evidence="3">
    <location>
        <begin position="52"/>
        <end position="74"/>
    </location>
</feature>
<feature type="transmembrane region" description="Helical" evidence="3">
    <location>
        <begin position="114"/>
        <end position="132"/>
    </location>
</feature>
<dbReference type="GO" id="GO:1902201">
    <property type="term" value="P:negative regulation of bacterial-type flagellum-dependent cell motility"/>
    <property type="evidence" value="ECO:0007669"/>
    <property type="project" value="TreeGrafter"/>
</dbReference>
<evidence type="ECO:0000313" key="5">
    <source>
        <dbReference type="EMBL" id="CTP85546.1"/>
    </source>
</evidence>
<accession>A0A0K2ZIG0</accession>
<dbReference type="CDD" id="cd01949">
    <property type="entry name" value="GGDEF"/>
    <property type="match status" value="1"/>
</dbReference>
<gene>
    <name evidence="5" type="ORF">XTPLMG728_0920</name>
</gene>
<keyword evidence="3" id="KW-0812">Transmembrane</keyword>
<proteinExistence type="predicted"/>
<comment type="catalytic activity">
    <reaction evidence="2">
        <text>2 GTP = 3',3'-c-di-GMP + 2 diphosphate</text>
        <dbReference type="Rhea" id="RHEA:24898"/>
        <dbReference type="ChEBI" id="CHEBI:33019"/>
        <dbReference type="ChEBI" id="CHEBI:37565"/>
        <dbReference type="ChEBI" id="CHEBI:58805"/>
        <dbReference type="EC" id="2.7.7.65"/>
    </reaction>
</comment>
<feature type="transmembrane region" description="Helical" evidence="3">
    <location>
        <begin position="138"/>
        <end position="156"/>
    </location>
</feature>
<dbReference type="Proteomes" id="UP000041247">
    <property type="component" value="Unassembled WGS sequence"/>
</dbReference>
<feature type="transmembrane region" description="Helical" evidence="3">
    <location>
        <begin position="163"/>
        <end position="180"/>
    </location>
</feature>
<dbReference type="GO" id="GO:0052621">
    <property type="term" value="F:diguanylate cyclase activity"/>
    <property type="evidence" value="ECO:0007669"/>
    <property type="project" value="UniProtKB-EC"/>
</dbReference>
<dbReference type="AlphaFoldDB" id="A0A0K2ZIG0"/>
<feature type="transmembrane region" description="Helical" evidence="3">
    <location>
        <begin position="186"/>
        <end position="208"/>
    </location>
</feature>
<dbReference type="GO" id="GO:0043709">
    <property type="term" value="P:cell adhesion involved in single-species biofilm formation"/>
    <property type="evidence" value="ECO:0007669"/>
    <property type="project" value="TreeGrafter"/>
</dbReference>
<name>A0A0K2ZIG0_9XANT</name>
<dbReference type="PANTHER" id="PTHR45138">
    <property type="entry name" value="REGULATORY COMPONENTS OF SENSORY TRANSDUCTION SYSTEM"/>
    <property type="match status" value="1"/>
</dbReference>
<dbReference type="PANTHER" id="PTHR45138:SF9">
    <property type="entry name" value="DIGUANYLATE CYCLASE DGCM-RELATED"/>
    <property type="match status" value="1"/>
</dbReference>
<dbReference type="SMART" id="SM00267">
    <property type="entry name" value="GGDEF"/>
    <property type="match status" value="1"/>
</dbReference>
<protein>
    <recommendedName>
        <fullName evidence="1">diguanylate cyclase</fullName>
        <ecNumber evidence="1">2.7.7.65</ecNumber>
    </recommendedName>
</protein>
<dbReference type="PROSITE" id="PS50887">
    <property type="entry name" value="GGDEF"/>
    <property type="match status" value="1"/>
</dbReference>
<dbReference type="RefSeq" id="WP_053840204.1">
    <property type="nucleotide sequence ID" value="NZ_CP076250.1"/>
</dbReference>
<dbReference type="SUPFAM" id="SSF55073">
    <property type="entry name" value="Nucleotide cyclase"/>
    <property type="match status" value="1"/>
</dbReference>
<reference evidence="5 6" key="1">
    <citation type="submission" date="2015-07" db="EMBL/GenBank/DDBJ databases">
        <authorList>
            <person name="Noorani M."/>
        </authorList>
    </citation>
    <scope>NUCLEOTIDE SEQUENCE [LARGE SCALE GENOMIC DNA]</scope>
    <source>
        <strain evidence="5">LMG728</strain>
    </source>
</reference>
<dbReference type="NCBIfam" id="TIGR00254">
    <property type="entry name" value="GGDEF"/>
    <property type="match status" value="1"/>
</dbReference>
<feature type="domain" description="GGDEF" evidence="4">
    <location>
        <begin position="257"/>
        <end position="390"/>
    </location>
</feature>
<sequence length="393" mass="42488">MHQRYEGPPDAASGEDYARQLHHGFAALRFDPPLERAYRRYTASTMGFAQRVAASLGVLIALALLAWDALHFGWSGSTGLAGYAVAVRAATLLALLWVAVAIHRAHAHGPGRTALLLLVGGTGLVLSSIGYPPQELRYAAAVMTLVIFAGFFPLGLTLWQSVAVALTLCAISAAAAHLLLDGTAQAVYLRLQWLLWAAVPIGAVGGYLREHSRREGFLQRRVRDDEALRDALTGLGDRRRFDEHLALALAETRRLQRGLALILVELDGYAAFVQRYGPREADRAVVDVAEVLQCLLRPMDVTMRIDADRFALVLYDASGAHLRQVAPALRDMVELLAIAHADMANEQLSVSVGALLATPTDTAATLLQRAEAQLQRARIGGGNQVVLAEDTGW</sequence>
<evidence type="ECO:0000256" key="3">
    <source>
        <dbReference type="SAM" id="Phobius"/>
    </source>
</evidence>
<organism evidence="5 6">
    <name type="scientific">Xanthomonas graminis pv. poae</name>
    <dbReference type="NCBI Taxonomy" id="227946"/>
    <lineage>
        <taxon>Bacteria</taxon>
        <taxon>Pseudomonadati</taxon>
        <taxon>Pseudomonadota</taxon>
        <taxon>Gammaproteobacteria</taxon>
        <taxon>Lysobacterales</taxon>
        <taxon>Lysobacteraceae</taxon>
        <taxon>Xanthomonas</taxon>
        <taxon>Xanthomonas translucens group</taxon>
        <taxon>Xanthomonas graminis</taxon>
    </lineage>
</organism>
<dbReference type="GO" id="GO:0005886">
    <property type="term" value="C:plasma membrane"/>
    <property type="evidence" value="ECO:0007669"/>
    <property type="project" value="TreeGrafter"/>
</dbReference>
<dbReference type="EC" id="2.7.7.65" evidence="1"/>
<evidence type="ECO:0000259" key="4">
    <source>
        <dbReference type="PROSITE" id="PS50887"/>
    </source>
</evidence>
<dbReference type="Pfam" id="PF00990">
    <property type="entry name" value="GGDEF"/>
    <property type="match status" value="1"/>
</dbReference>
<dbReference type="Gene3D" id="3.30.70.270">
    <property type="match status" value="1"/>
</dbReference>
<keyword evidence="3" id="KW-1133">Transmembrane helix</keyword>
<evidence type="ECO:0000313" key="6">
    <source>
        <dbReference type="Proteomes" id="UP000041247"/>
    </source>
</evidence>